<dbReference type="PATRIC" id="fig|1433126.3.peg.714"/>
<gene>
    <name evidence="1" type="ORF">BN938_0713</name>
</gene>
<proteinExistence type="predicted"/>
<dbReference type="AlphaFoldDB" id="A0A060RAK5"/>
<dbReference type="OrthoDB" id="1007682at2"/>
<dbReference type="Proteomes" id="UP000027616">
    <property type="component" value="Chromosome I"/>
</dbReference>
<evidence type="ECO:0000313" key="1">
    <source>
        <dbReference type="EMBL" id="CDN30818.1"/>
    </source>
</evidence>
<protein>
    <submittedName>
        <fullName evidence="1">Transposase</fullName>
    </submittedName>
</protein>
<dbReference type="EMBL" id="HG934468">
    <property type="protein sequence ID" value="CDN30818.1"/>
    <property type="molecule type" value="Genomic_DNA"/>
</dbReference>
<reference evidence="1 2" key="1">
    <citation type="journal article" date="2015" name="Genome Announc.">
        <title>Complete Genome Sequence of the Novel Leech Symbiont Mucinivorans hirudinis M3T.</title>
        <authorList>
            <person name="Nelson M.C."/>
            <person name="Bomar L."/>
            <person name="Graf J."/>
        </authorList>
    </citation>
    <scope>NUCLEOTIDE SEQUENCE [LARGE SCALE GENOMIC DNA]</scope>
    <source>
        <strain evidence="2">M3</strain>
    </source>
</reference>
<organism evidence="1 2">
    <name type="scientific">Mucinivorans hirudinis</name>
    <dbReference type="NCBI Taxonomy" id="1433126"/>
    <lineage>
        <taxon>Bacteria</taxon>
        <taxon>Pseudomonadati</taxon>
        <taxon>Bacteroidota</taxon>
        <taxon>Bacteroidia</taxon>
        <taxon>Bacteroidales</taxon>
        <taxon>Rikenellaceae</taxon>
        <taxon>Mucinivorans</taxon>
    </lineage>
</organism>
<dbReference type="eggNOG" id="COG3677">
    <property type="taxonomic scope" value="Bacteria"/>
</dbReference>
<dbReference type="HOGENOM" id="CLU_205904_0_0_10"/>
<sequence>MYLEGLGFRAIGRILNINHVTVYYWIKEWGSRVELPVNEQSASIVELDELHTYLLSKKLLLDMDCC</sequence>
<keyword evidence="2" id="KW-1185">Reference proteome</keyword>
<name>A0A060RAK5_9BACT</name>
<accession>A0A060RAK5</accession>
<evidence type="ECO:0000313" key="2">
    <source>
        <dbReference type="Proteomes" id="UP000027616"/>
    </source>
</evidence>
<dbReference type="KEGG" id="rbc:BN938_0713"/>